<dbReference type="RefSeq" id="WP_049857315.1">
    <property type="nucleotide sequence ID" value="NZ_JNGI01000070.1"/>
</dbReference>
<dbReference type="Pfam" id="PF04393">
    <property type="entry name" value="DUF535"/>
    <property type="match status" value="1"/>
</dbReference>
<proteinExistence type="predicted"/>
<dbReference type="Proteomes" id="UP000037393">
    <property type="component" value="Unassembled WGS sequence"/>
</dbReference>
<dbReference type="GO" id="GO:0006974">
    <property type="term" value="P:DNA damage response"/>
    <property type="evidence" value="ECO:0007669"/>
    <property type="project" value="TreeGrafter"/>
</dbReference>
<evidence type="ECO:0008006" key="3">
    <source>
        <dbReference type="Google" id="ProtNLM"/>
    </source>
</evidence>
<sequence>MSFIVEIPQSESTQLKSGWQLFQLLRTGKLIPGLAWRNPAYRHKFMLRSLATPFSTLRFLNDLAQQPQLMQILNAQPGLPCRLHRPWLSITMPRTQAIDALRWHYQQFARVLPVRVFNRYLTPNGVTLAVLSGKDEQRYTVRLRADAMLDKEGEATLLFCDSQETMLAELTFTLCRVGGKNTLYIGGLQGAKAQVPHARIQTATKACHGLFPKRLLVEAAMTLGQQLGAEQICAVSNETHIYRSLRYRRKKHEHLHADYNSFWASLGASVDGHGDYLLPRDMPRKPMEEIASKKRAEYRRRYALLDSLHHQTRETCQR</sequence>
<dbReference type="InterPro" id="IPR007488">
    <property type="entry name" value="DUF535"/>
</dbReference>
<name>A0A0L0GVR6_9ENTR</name>
<keyword evidence="2" id="KW-1185">Reference proteome</keyword>
<dbReference type="PATRIC" id="fig|379893.4.peg.4455"/>
<dbReference type="EMBL" id="JNGI01000070">
    <property type="protein sequence ID" value="KNC92821.1"/>
    <property type="molecule type" value="Genomic_DNA"/>
</dbReference>
<comment type="caution">
    <text evidence="1">The sequence shown here is derived from an EMBL/GenBank/DDBJ whole genome shotgun (WGS) entry which is preliminary data.</text>
</comment>
<dbReference type="OrthoDB" id="6835762at2"/>
<protein>
    <recommendedName>
        <fullName evidence="3">Virulence factor VirK</fullName>
    </recommendedName>
</protein>
<dbReference type="AlphaFoldDB" id="A0A0L0GVR6"/>
<reference evidence="1 2" key="1">
    <citation type="journal article" date="2015" name="Appl. Environ. Microbiol.">
        <title>The Enterobacterium Trabulsiella odontotermitis Presents Novel Adaptations Related to Its Association with Fungus-Growing Termites.</title>
        <authorList>
            <person name="Sapountzis P."/>
            <person name="Gruntjes T."/>
            <person name="Otani S."/>
            <person name="Estevez J."/>
            <person name="da Costa R.R."/>
            <person name="Plunkett G.3rd."/>
            <person name="Perna N.T."/>
            <person name="Poulsen M."/>
        </authorList>
    </citation>
    <scope>NUCLEOTIDE SEQUENCE [LARGE SCALE GENOMIC DNA]</scope>
    <source>
        <strain evidence="1 2">12</strain>
    </source>
</reference>
<organism evidence="1 2">
    <name type="scientific">Trabulsiella odontotermitis</name>
    <dbReference type="NCBI Taxonomy" id="379893"/>
    <lineage>
        <taxon>Bacteria</taxon>
        <taxon>Pseudomonadati</taxon>
        <taxon>Pseudomonadota</taxon>
        <taxon>Gammaproteobacteria</taxon>
        <taxon>Enterobacterales</taxon>
        <taxon>Enterobacteriaceae</taxon>
        <taxon>Trabulsiella</taxon>
    </lineage>
</organism>
<gene>
    <name evidence="1" type="ORF">GM31_21985</name>
</gene>
<dbReference type="PANTHER" id="PTHR38785">
    <property type="entry name" value="HOMOLOG OF VIRK"/>
    <property type="match status" value="1"/>
</dbReference>
<evidence type="ECO:0000313" key="1">
    <source>
        <dbReference type="EMBL" id="KNC92821.1"/>
    </source>
</evidence>
<accession>A0A0L0GVR6</accession>
<dbReference type="PANTHER" id="PTHR38785:SF1">
    <property type="entry name" value="HOMOLOG OF VIRK"/>
    <property type="match status" value="1"/>
</dbReference>
<evidence type="ECO:0000313" key="2">
    <source>
        <dbReference type="Proteomes" id="UP000037393"/>
    </source>
</evidence>